<comment type="caution">
    <text evidence="2">The sequence shown here is derived from an EMBL/GenBank/DDBJ whole genome shotgun (WGS) entry which is preliminary data.</text>
</comment>
<feature type="domain" description="PilZ" evidence="1">
    <location>
        <begin position="9"/>
        <end position="85"/>
    </location>
</feature>
<sequence length="215" mass="23376">MTQTGANMRAAPRFTLLIRVAKLTLDDVEVLCILRDASATGAKVRLFAPLPAHRRLVLELANGERFAAKVVWQAGDNAGLQFDEPVAVERLIDEVGTGSGRRQVRLRVNLEGVLHSGGEAVPVRFHDLSQQGAHISGEKWLLVNELVRVETPGGPQGGAQGGSRAIYAKVRWRNHPNYGLVFEQTFRLEELARFVAALQEPEDKAGKAAPMGKAG</sequence>
<evidence type="ECO:0000313" key="2">
    <source>
        <dbReference type="EMBL" id="MDF8333040.1"/>
    </source>
</evidence>
<dbReference type="SUPFAM" id="SSF141371">
    <property type="entry name" value="PilZ domain-like"/>
    <property type="match status" value="2"/>
</dbReference>
<dbReference type="Pfam" id="PF07238">
    <property type="entry name" value="PilZ"/>
    <property type="match status" value="2"/>
</dbReference>
<dbReference type="EMBL" id="JAROCY010000005">
    <property type="protein sequence ID" value="MDF8333040.1"/>
    <property type="molecule type" value="Genomic_DNA"/>
</dbReference>
<proteinExistence type="predicted"/>
<dbReference type="Proteomes" id="UP001222770">
    <property type="component" value="Unassembled WGS sequence"/>
</dbReference>
<accession>A0ABT6CGI3</accession>
<organism evidence="2 3">
    <name type="scientific">Novosphingobium cyanobacteriorum</name>
    <dbReference type="NCBI Taxonomy" id="3024215"/>
    <lineage>
        <taxon>Bacteria</taxon>
        <taxon>Pseudomonadati</taxon>
        <taxon>Pseudomonadota</taxon>
        <taxon>Alphaproteobacteria</taxon>
        <taxon>Sphingomonadales</taxon>
        <taxon>Sphingomonadaceae</taxon>
        <taxon>Novosphingobium</taxon>
    </lineage>
</organism>
<evidence type="ECO:0000313" key="3">
    <source>
        <dbReference type="Proteomes" id="UP001222770"/>
    </source>
</evidence>
<keyword evidence="3" id="KW-1185">Reference proteome</keyword>
<gene>
    <name evidence="2" type="ORF">POM99_07495</name>
</gene>
<name>A0ABT6CGI3_9SPHN</name>
<dbReference type="InterPro" id="IPR009875">
    <property type="entry name" value="PilZ_domain"/>
</dbReference>
<feature type="domain" description="PilZ" evidence="1">
    <location>
        <begin position="101"/>
        <end position="195"/>
    </location>
</feature>
<protein>
    <submittedName>
        <fullName evidence="2">PilZ domain-containing protein</fullName>
    </submittedName>
</protein>
<dbReference type="RefSeq" id="WP_277276318.1">
    <property type="nucleotide sequence ID" value="NZ_JAROCY010000005.1"/>
</dbReference>
<reference evidence="2 3" key="1">
    <citation type="submission" date="2023-03" db="EMBL/GenBank/DDBJ databases">
        <title>Novosphingobium cyanobacteriorum sp. nov., isolated from a eutrophic reservoir during the Microcystis bloom period.</title>
        <authorList>
            <person name="Kang M."/>
            <person name="Le V."/>
            <person name="Ko S.-R."/>
            <person name="Lee S.-A."/>
            <person name="Ahn C.-Y."/>
        </authorList>
    </citation>
    <scope>NUCLEOTIDE SEQUENCE [LARGE SCALE GENOMIC DNA]</scope>
    <source>
        <strain evidence="2 3">HBC54</strain>
    </source>
</reference>
<evidence type="ECO:0000259" key="1">
    <source>
        <dbReference type="Pfam" id="PF07238"/>
    </source>
</evidence>